<dbReference type="STRING" id="1448321.A0A317V9P2"/>
<dbReference type="OrthoDB" id="2342176at2759"/>
<reference evidence="3 4" key="1">
    <citation type="submission" date="2016-12" db="EMBL/GenBank/DDBJ databases">
        <title>The genomes of Aspergillus section Nigri reveals drivers in fungal speciation.</title>
        <authorList>
            <consortium name="DOE Joint Genome Institute"/>
            <person name="Vesth T.C."/>
            <person name="Nybo J."/>
            <person name="Theobald S."/>
            <person name="Brandl J."/>
            <person name="Frisvad J.C."/>
            <person name="Nielsen K.F."/>
            <person name="Lyhne E.K."/>
            <person name="Kogle M.E."/>
            <person name="Kuo A."/>
            <person name="Riley R."/>
            <person name="Clum A."/>
            <person name="Nolan M."/>
            <person name="Lipzen A."/>
            <person name="Salamov A."/>
            <person name="Henrissat B."/>
            <person name="Wiebenga A."/>
            <person name="De Vries R.P."/>
            <person name="Grigoriev I.V."/>
            <person name="Mortensen U.H."/>
            <person name="Andersen M.R."/>
            <person name="Baker S.E."/>
        </authorList>
    </citation>
    <scope>NUCLEOTIDE SEQUENCE [LARGE SCALE GENOMIC DNA]</scope>
    <source>
        <strain evidence="3 4">CBS 117.55</strain>
    </source>
</reference>
<dbReference type="VEuPathDB" id="FungiDB:BO70DRAFT_416497"/>
<sequence length="383" mass="38592">MKSVLVMCGLLASSVVGHIQMSKPYPIRSPLNPDGDESKKDYSYTNPLSTSGSDYPCKGYAGDAFKSVATYSPGGEYDLELQGSATHEGGSCQVSLSYDSGKNFQVIHSMIGGCPLTESYKFSIPSDAPGGDALLAWTWFNKVGNREMYMNCAQVTIGGSASRKETTREVNEKRNALSYKSAPPVFIANVNGPGQCTTIEGDEVNFPLPGDSVEGSGSGQGYTCTGSAAFLGSGSSSHSTSTSNSGSTSSGTGASGSSSSSSSNNNSVVGGTSAHSSSQASTPAPSSSKMASQSATPASSSAAASSKVASSFGSSSAKTVPLPTSASDGSSDRFVPGGPCVDGAIICGPGGKTWSLCSNGRPVHMGAVAAGTYCDHGVIGGLY</sequence>
<accession>A0A317V9P2</accession>
<feature type="chain" id="PRO_5016363799" description="Extracellular protein" evidence="2">
    <location>
        <begin position="18"/>
        <end position="383"/>
    </location>
</feature>
<gene>
    <name evidence="3" type="ORF">BO70DRAFT_416497</name>
</gene>
<protein>
    <recommendedName>
        <fullName evidence="5">Extracellular protein</fullName>
    </recommendedName>
</protein>
<keyword evidence="2" id="KW-0732">Signal</keyword>
<evidence type="ECO:0008006" key="5">
    <source>
        <dbReference type="Google" id="ProtNLM"/>
    </source>
</evidence>
<organism evidence="3 4">
    <name type="scientific">Aspergillus heteromorphus CBS 117.55</name>
    <dbReference type="NCBI Taxonomy" id="1448321"/>
    <lineage>
        <taxon>Eukaryota</taxon>
        <taxon>Fungi</taxon>
        <taxon>Dikarya</taxon>
        <taxon>Ascomycota</taxon>
        <taxon>Pezizomycotina</taxon>
        <taxon>Eurotiomycetes</taxon>
        <taxon>Eurotiomycetidae</taxon>
        <taxon>Eurotiales</taxon>
        <taxon>Aspergillaceae</taxon>
        <taxon>Aspergillus</taxon>
        <taxon>Aspergillus subgen. Circumdati</taxon>
    </lineage>
</organism>
<feature type="signal peptide" evidence="2">
    <location>
        <begin position="1"/>
        <end position="17"/>
    </location>
</feature>
<dbReference type="Proteomes" id="UP000247233">
    <property type="component" value="Unassembled WGS sequence"/>
</dbReference>
<feature type="region of interest" description="Disordered" evidence="1">
    <location>
        <begin position="313"/>
        <end position="334"/>
    </location>
</feature>
<evidence type="ECO:0000256" key="1">
    <source>
        <dbReference type="SAM" id="MobiDB-lite"/>
    </source>
</evidence>
<feature type="region of interest" description="Disordered" evidence="1">
    <location>
        <begin position="26"/>
        <end position="47"/>
    </location>
</feature>
<evidence type="ECO:0000313" key="4">
    <source>
        <dbReference type="Proteomes" id="UP000247233"/>
    </source>
</evidence>
<proteinExistence type="predicted"/>
<evidence type="ECO:0000256" key="2">
    <source>
        <dbReference type="SAM" id="SignalP"/>
    </source>
</evidence>
<comment type="caution">
    <text evidence="3">The sequence shown here is derived from an EMBL/GenBank/DDBJ whole genome shotgun (WGS) entry which is preliminary data.</text>
</comment>
<dbReference type="Gene3D" id="2.70.50.70">
    <property type="match status" value="1"/>
</dbReference>
<evidence type="ECO:0000313" key="3">
    <source>
        <dbReference type="EMBL" id="PWY69748.1"/>
    </source>
</evidence>
<dbReference type="RefSeq" id="XP_025395700.1">
    <property type="nucleotide sequence ID" value="XM_025547391.1"/>
</dbReference>
<name>A0A317V9P2_9EURO</name>
<dbReference type="PANTHER" id="PTHR36182">
    <property type="entry name" value="PROTEIN, PUTATIVE (AFU_ORTHOLOGUE AFUA_6G10930)-RELATED"/>
    <property type="match status" value="1"/>
</dbReference>
<keyword evidence="4" id="KW-1185">Reference proteome</keyword>
<dbReference type="PANTHER" id="PTHR36182:SF1">
    <property type="entry name" value="PROTEIN, PUTATIVE (AFU_ORTHOLOGUE AFUA_6G10930)-RELATED"/>
    <property type="match status" value="1"/>
</dbReference>
<dbReference type="AlphaFoldDB" id="A0A317V9P2"/>
<feature type="region of interest" description="Disordered" evidence="1">
    <location>
        <begin position="233"/>
        <end position="295"/>
    </location>
</feature>
<dbReference type="EMBL" id="MSFL01000032">
    <property type="protein sequence ID" value="PWY69748.1"/>
    <property type="molecule type" value="Genomic_DNA"/>
</dbReference>
<dbReference type="GeneID" id="37069628"/>